<name>A0A183F139_9BILA</name>
<keyword evidence="8" id="KW-1185">Reference proteome</keyword>
<comment type="similarity">
    <text evidence="6">Belongs to the eukaryotic PMM family.</text>
</comment>
<comment type="subcellular location">
    <subcellularLocation>
        <location evidence="6">Cytoplasm</location>
    </subcellularLocation>
</comment>
<comment type="cofactor">
    <cofactor evidence="5">
        <name>Mg(2+)</name>
        <dbReference type="ChEBI" id="CHEBI:18420"/>
    </cofactor>
</comment>
<evidence type="ECO:0000256" key="1">
    <source>
        <dbReference type="ARBA" id="ARBA00022490"/>
    </source>
</evidence>
<comment type="catalytic activity">
    <reaction evidence="6">
        <text>alpha-D-mannose 1-phosphate = D-mannose 6-phosphate</text>
        <dbReference type="Rhea" id="RHEA:11140"/>
        <dbReference type="ChEBI" id="CHEBI:58409"/>
        <dbReference type="ChEBI" id="CHEBI:58735"/>
        <dbReference type="EC" id="5.4.2.8"/>
    </reaction>
</comment>
<evidence type="ECO:0000256" key="6">
    <source>
        <dbReference type="RuleBase" id="RU361118"/>
    </source>
</evidence>
<dbReference type="InterPro" id="IPR036412">
    <property type="entry name" value="HAD-like_sf"/>
</dbReference>
<dbReference type="Gene3D" id="3.30.1240.20">
    <property type="match status" value="1"/>
</dbReference>
<gene>
    <name evidence="7" type="ORF">GPUH_LOCUS26930</name>
</gene>
<dbReference type="InterPro" id="IPR043169">
    <property type="entry name" value="PMM_cap"/>
</dbReference>
<accession>A0A183F139</accession>
<dbReference type="GO" id="GO:0006487">
    <property type="term" value="P:protein N-linked glycosylation"/>
    <property type="evidence" value="ECO:0007669"/>
    <property type="project" value="TreeGrafter"/>
</dbReference>
<dbReference type="UniPathway" id="UPA00126">
    <property type="reaction ID" value="UER00424"/>
</dbReference>
<keyword evidence="6" id="KW-0413">Isomerase</keyword>
<reference evidence="7 8" key="2">
    <citation type="submission" date="2018-11" db="EMBL/GenBank/DDBJ databases">
        <authorList>
            <consortium name="Pathogen Informatics"/>
        </authorList>
    </citation>
    <scope>NUCLEOTIDE SEQUENCE [LARGE SCALE GENOMIC DNA]</scope>
</reference>
<protein>
    <recommendedName>
        <fullName evidence="6">Phosphomannomutase</fullName>
        <ecNumber evidence="6">5.4.2.8</ecNumber>
    </recommendedName>
</protein>
<evidence type="ECO:0000256" key="2">
    <source>
        <dbReference type="ARBA" id="ARBA00022723"/>
    </source>
</evidence>
<keyword evidence="2 5" id="KW-0479">Metal-binding</keyword>
<dbReference type="PANTHER" id="PTHR10466:SF0">
    <property type="entry name" value="PHOSPHOMANNOMUTASE"/>
    <property type="match status" value="1"/>
</dbReference>
<dbReference type="GO" id="GO:0004615">
    <property type="term" value="F:phosphomannomutase activity"/>
    <property type="evidence" value="ECO:0007669"/>
    <property type="project" value="UniProtKB-EC"/>
</dbReference>
<feature type="binding site" evidence="4">
    <location>
        <position position="16"/>
    </location>
    <ligand>
        <name>alpha-D-mannose 1-phosphate</name>
        <dbReference type="ChEBI" id="CHEBI:58409"/>
    </ligand>
</feature>
<evidence type="ECO:0000256" key="5">
    <source>
        <dbReference type="PIRSR" id="PIRSR605002-3"/>
    </source>
</evidence>
<evidence type="ECO:0000313" key="8">
    <source>
        <dbReference type="Proteomes" id="UP000271098"/>
    </source>
</evidence>
<comment type="pathway">
    <text evidence="6">Nucleotide-sugar biosynthesis; GDP-alpha-D-mannose biosynthesis; alpha-D-mannose 1-phosphate from D-fructose 6-phosphate: step 2/2.</text>
</comment>
<dbReference type="Pfam" id="PF03332">
    <property type="entry name" value="PMM"/>
    <property type="match status" value="1"/>
</dbReference>
<feature type="binding site" evidence="4">
    <location>
        <position position="56"/>
    </location>
    <ligand>
        <name>alpha-D-mannose 1-phosphate</name>
        <dbReference type="ChEBI" id="CHEBI:58409"/>
    </ligand>
</feature>
<dbReference type="OrthoDB" id="10264771at2759"/>
<feature type="binding site" evidence="4">
    <location>
        <position position="9"/>
    </location>
    <ligand>
        <name>alpha-D-mannose 1-phosphate</name>
        <dbReference type="ChEBI" id="CHEBI:58409"/>
    </ligand>
</feature>
<keyword evidence="3 5" id="KW-0460">Magnesium</keyword>
<dbReference type="SUPFAM" id="SSF56784">
    <property type="entry name" value="HAD-like"/>
    <property type="match status" value="1"/>
</dbReference>
<feature type="binding site" evidence="4">
    <location>
        <position position="54"/>
    </location>
    <ligand>
        <name>alpha-D-mannose 1-phosphate</name>
        <dbReference type="ChEBI" id="CHEBI:58409"/>
    </ligand>
</feature>
<dbReference type="WBParaSite" id="GPUH_0002696001-mRNA-1">
    <property type="protein sequence ID" value="GPUH_0002696001-mRNA-1"/>
    <property type="gene ID" value="GPUH_0002696001"/>
</dbReference>
<dbReference type="GO" id="GO:0009298">
    <property type="term" value="P:GDP-mannose biosynthetic process"/>
    <property type="evidence" value="ECO:0007669"/>
    <property type="project" value="UniProtKB-UniPathway"/>
</dbReference>
<proteinExistence type="inferred from homology"/>
<comment type="subunit">
    <text evidence="6">Homodimer.</text>
</comment>
<dbReference type="PANTHER" id="PTHR10466">
    <property type="entry name" value="PHOSPHOMANNOMUTASE"/>
    <property type="match status" value="1"/>
</dbReference>
<organism evidence="9">
    <name type="scientific">Gongylonema pulchrum</name>
    <dbReference type="NCBI Taxonomy" id="637853"/>
    <lineage>
        <taxon>Eukaryota</taxon>
        <taxon>Metazoa</taxon>
        <taxon>Ecdysozoa</taxon>
        <taxon>Nematoda</taxon>
        <taxon>Chromadorea</taxon>
        <taxon>Rhabditida</taxon>
        <taxon>Spirurina</taxon>
        <taxon>Spiruromorpha</taxon>
        <taxon>Spiruroidea</taxon>
        <taxon>Gongylonematidae</taxon>
        <taxon>Gongylonema</taxon>
    </lineage>
</organism>
<sequence>MLNLSPIGRSCTLEERLQFVEYDKEHGVRQKFVKKLENFAKGWDLNICIGGQISVDVFPCGWDKTFCLRYLTDFDTIHFFGDKTVVVSRLALFALCTIYAKYCGATSCSCVCVALPLLSGKPASKQ</sequence>
<dbReference type="GO" id="GO:0006013">
    <property type="term" value="P:mannose metabolic process"/>
    <property type="evidence" value="ECO:0007669"/>
    <property type="project" value="TreeGrafter"/>
</dbReference>
<evidence type="ECO:0000256" key="3">
    <source>
        <dbReference type="ARBA" id="ARBA00022842"/>
    </source>
</evidence>
<feature type="binding site" evidence="5">
    <location>
        <position position="82"/>
    </location>
    <ligand>
        <name>Mg(2+)</name>
        <dbReference type="ChEBI" id="CHEBI:18420"/>
        <label>1</label>
    </ligand>
</feature>
<evidence type="ECO:0000256" key="4">
    <source>
        <dbReference type="PIRSR" id="PIRSR605002-2"/>
    </source>
</evidence>
<evidence type="ECO:0000313" key="9">
    <source>
        <dbReference type="WBParaSite" id="GPUH_0002696001-mRNA-1"/>
    </source>
</evidence>
<dbReference type="EMBL" id="UYRT01115776">
    <property type="protein sequence ID" value="VDN49691.1"/>
    <property type="molecule type" value="Genomic_DNA"/>
</dbReference>
<reference evidence="9" key="1">
    <citation type="submission" date="2016-06" db="UniProtKB">
        <authorList>
            <consortium name="WormBaseParasite"/>
        </authorList>
    </citation>
    <scope>IDENTIFICATION</scope>
</reference>
<dbReference type="Proteomes" id="UP000271098">
    <property type="component" value="Unassembled WGS sequence"/>
</dbReference>
<evidence type="ECO:0000313" key="7">
    <source>
        <dbReference type="EMBL" id="VDN49691.1"/>
    </source>
</evidence>
<dbReference type="AlphaFoldDB" id="A0A183F139"/>
<keyword evidence="1 6" id="KW-0963">Cytoplasm</keyword>
<comment type="function">
    <text evidence="6">Involved in the synthesis of the GDP-mannose and dolichol-phosphate-mannose required for a number of critical mannosyl transfer reactions.</text>
</comment>
<dbReference type="EC" id="5.4.2.8" evidence="6"/>
<dbReference type="GO" id="GO:0005829">
    <property type="term" value="C:cytosol"/>
    <property type="evidence" value="ECO:0007669"/>
    <property type="project" value="TreeGrafter"/>
</dbReference>
<dbReference type="GO" id="GO:0046872">
    <property type="term" value="F:metal ion binding"/>
    <property type="evidence" value="ECO:0007669"/>
    <property type="project" value="UniProtKB-KW"/>
</dbReference>
<dbReference type="InterPro" id="IPR005002">
    <property type="entry name" value="PMM"/>
</dbReference>